<evidence type="ECO:0000313" key="4">
    <source>
        <dbReference type="Proteomes" id="UP001151760"/>
    </source>
</evidence>
<accession>A0ABQ4XAF4</accession>
<sequence>MAGLLFRMFRVNRIEVRGIMHGVQVQLVMGELKTELGMKIQVDSNAVDEDVDEQPVQDLALTVDNVFQADDCDAFDSDVDEAPTAQTMFMGNLLSADPVYDEASPSYDSNVLLEVPNHDNYQDAICEHHEVHEMHDEVQPNYVVDSHVDYTSDSNMIPYDQYVKDNSAQYVSVTTHNNVVDKSLNAELATYKEQVELYERRAKFELTEREQKIDEQLRIVITDLTEGERGFEQTKECYLTEVIPFFKTLKEHFEGIQKALTKEVKEMKEIFDELEAEVDQNVVNRKYDEIERKNLLIANDNLIVDCLSKDVFYIATNSELTVSRFTEMHDAHTVVQARCLELEAELSKLHDKVQKDDHTELVKHFSNLEITQLTKKVTVLQEQNELFRAENEKVKQHYKELYDSIKITRAKHIEQITTLLTKNENLKAQLRENMKCVTMDSVKPRVLTPDYLKHLKECVETLREIIEEAKVERPLDSSLASACLYTKHSQELLEYVIALGSENINNTDKQHASTPLTRKKKVTFEDQCETSNNNTHKHVERLNIQKTNVPMIPSTGVNSCTNASGSNPRSNKKNKISPAKSDNKKTVEEHPRTNKSSRKKSNLVNSSISSKRAYKADPTSIPTPTKNEAIDASLRRTDRPLVFGLRLLKTYDGGSLTAQEFCEKVHRDNIEFFEILHKKDKGKGTCCDLRAEMATAKYHEIVMKKNGVDDLVDIPFDDEAWAEATCFTKNNKGYGSGLTKQVERIYRTAKRAKRSDAYNSRSDEAWIESEVAERESVRKLTKTRKG</sequence>
<protein>
    <recommendedName>
        <fullName evidence="5">Integrase, catalytic region, zinc finger, CCHC-type, peptidase aspartic, catalytic</fullName>
    </recommendedName>
</protein>
<proteinExistence type="predicted"/>
<keyword evidence="4" id="KW-1185">Reference proteome</keyword>
<feature type="compositionally biased region" description="Basic and acidic residues" evidence="2">
    <location>
        <begin position="581"/>
        <end position="592"/>
    </location>
</feature>
<gene>
    <name evidence="3" type="ORF">Tco_0656784</name>
</gene>
<feature type="coiled-coil region" evidence="1">
    <location>
        <begin position="370"/>
        <end position="472"/>
    </location>
</feature>
<comment type="caution">
    <text evidence="3">The sequence shown here is derived from an EMBL/GenBank/DDBJ whole genome shotgun (WGS) entry which is preliminary data.</text>
</comment>
<feature type="compositionally biased region" description="Polar residues" evidence="2">
    <location>
        <begin position="555"/>
        <end position="569"/>
    </location>
</feature>
<evidence type="ECO:0000256" key="1">
    <source>
        <dbReference type="SAM" id="Coils"/>
    </source>
</evidence>
<dbReference type="Proteomes" id="UP001151760">
    <property type="component" value="Unassembled WGS sequence"/>
</dbReference>
<evidence type="ECO:0000256" key="2">
    <source>
        <dbReference type="SAM" id="MobiDB-lite"/>
    </source>
</evidence>
<feature type="region of interest" description="Disordered" evidence="2">
    <location>
        <begin position="525"/>
        <end position="632"/>
    </location>
</feature>
<feature type="coiled-coil region" evidence="1">
    <location>
        <begin position="181"/>
        <end position="208"/>
    </location>
</feature>
<reference evidence="3" key="2">
    <citation type="submission" date="2022-01" db="EMBL/GenBank/DDBJ databases">
        <authorList>
            <person name="Yamashiro T."/>
            <person name="Shiraishi A."/>
            <person name="Satake H."/>
            <person name="Nakayama K."/>
        </authorList>
    </citation>
    <scope>NUCLEOTIDE SEQUENCE</scope>
</reference>
<dbReference type="EMBL" id="BQNB010009330">
    <property type="protein sequence ID" value="GJS62000.1"/>
    <property type="molecule type" value="Genomic_DNA"/>
</dbReference>
<evidence type="ECO:0008006" key="5">
    <source>
        <dbReference type="Google" id="ProtNLM"/>
    </source>
</evidence>
<organism evidence="3 4">
    <name type="scientific">Tanacetum coccineum</name>
    <dbReference type="NCBI Taxonomy" id="301880"/>
    <lineage>
        <taxon>Eukaryota</taxon>
        <taxon>Viridiplantae</taxon>
        <taxon>Streptophyta</taxon>
        <taxon>Embryophyta</taxon>
        <taxon>Tracheophyta</taxon>
        <taxon>Spermatophyta</taxon>
        <taxon>Magnoliopsida</taxon>
        <taxon>eudicotyledons</taxon>
        <taxon>Gunneridae</taxon>
        <taxon>Pentapetalae</taxon>
        <taxon>asterids</taxon>
        <taxon>campanulids</taxon>
        <taxon>Asterales</taxon>
        <taxon>Asteraceae</taxon>
        <taxon>Asteroideae</taxon>
        <taxon>Anthemideae</taxon>
        <taxon>Anthemidinae</taxon>
        <taxon>Tanacetum</taxon>
    </lineage>
</organism>
<evidence type="ECO:0000313" key="3">
    <source>
        <dbReference type="EMBL" id="GJS62000.1"/>
    </source>
</evidence>
<reference evidence="3" key="1">
    <citation type="journal article" date="2022" name="Int. J. Mol. Sci.">
        <title>Draft Genome of Tanacetum Coccineum: Genomic Comparison of Closely Related Tanacetum-Family Plants.</title>
        <authorList>
            <person name="Yamashiro T."/>
            <person name="Shiraishi A."/>
            <person name="Nakayama K."/>
            <person name="Satake H."/>
        </authorList>
    </citation>
    <scope>NUCLEOTIDE SEQUENCE</scope>
</reference>
<keyword evidence="1" id="KW-0175">Coiled coil</keyword>
<name>A0ABQ4XAF4_9ASTR</name>